<evidence type="ECO:0000313" key="2">
    <source>
        <dbReference type="Proteomes" id="UP000215914"/>
    </source>
</evidence>
<organism evidence="1 2">
    <name type="scientific">Helianthus annuus</name>
    <name type="common">Common sunflower</name>
    <dbReference type="NCBI Taxonomy" id="4232"/>
    <lineage>
        <taxon>Eukaryota</taxon>
        <taxon>Viridiplantae</taxon>
        <taxon>Streptophyta</taxon>
        <taxon>Embryophyta</taxon>
        <taxon>Tracheophyta</taxon>
        <taxon>Spermatophyta</taxon>
        <taxon>Magnoliopsida</taxon>
        <taxon>eudicotyledons</taxon>
        <taxon>Gunneridae</taxon>
        <taxon>Pentapetalae</taxon>
        <taxon>asterids</taxon>
        <taxon>campanulids</taxon>
        <taxon>Asterales</taxon>
        <taxon>Asteraceae</taxon>
        <taxon>Asteroideae</taxon>
        <taxon>Heliantheae alliance</taxon>
        <taxon>Heliantheae</taxon>
        <taxon>Helianthus</taxon>
    </lineage>
</organism>
<dbReference type="AlphaFoldDB" id="A0A9K3E3F5"/>
<name>A0A9K3E3F5_HELAN</name>
<accession>A0A9K3E3F5</accession>
<dbReference type="Proteomes" id="UP000215914">
    <property type="component" value="Unassembled WGS sequence"/>
</dbReference>
<keyword evidence="2" id="KW-1185">Reference proteome</keyword>
<reference evidence="1" key="1">
    <citation type="journal article" date="2017" name="Nature">
        <title>The sunflower genome provides insights into oil metabolism, flowering and Asterid evolution.</title>
        <authorList>
            <person name="Badouin H."/>
            <person name="Gouzy J."/>
            <person name="Grassa C.J."/>
            <person name="Murat F."/>
            <person name="Staton S.E."/>
            <person name="Cottret L."/>
            <person name="Lelandais-Briere C."/>
            <person name="Owens G.L."/>
            <person name="Carrere S."/>
            <person name="Mayjonade B."/>
            <person name="Legrand L."/>
            <person name="Gill N."/>
            <person name="Kane N.C."/>
            <person name="Bowers J.E."/>
            <person name="Hubner S."/>
            <person name="Bellec A."/>
            <person name="Berard A."/>
            <person name="Berges H."/>
            <person name="Blanchet N."/>
            <person name="Boniface M.C."/>
            <person name="Brunel D."/>
            <person name="Catrice O."/>
            <person name="Chaidir N."/>
            <person name="Claudel C."/>
            <person name="Donnadieu C."/>
            <person name="Faraut T."/>
            <person name="Fievet G."/>
            <person name="Helmstetter N."/>
            <person name="King M."/>
            <person name="Knapp S.J."/>
            <person name="Lai Z."/>
            <person name="Le Paslier M.C."/>
            <person name="Lippi Y."/>
            <person name="Lorenzon L."/>
            <person name="Mandel J.R."/>
            <person name="Marage G."/>
            <person name="Marchand G."/>
            <person name="Marquand E."/>
            <person name="Bret-Mestries E."/>
            <person name="Morien E."/>
            <person name="Nambeesan S."/>
            <person name="Nguyen T."/>
            <person name="Pegot-Espagnet P."/>
            <person name="Pouilly N."/>
            <person name="Raftis F."/>
            <person name="Sallet E."/>
            <person name="Schiex T."/>
            <person name="Thomas J."/>
            <person name="Vandecasteele C."/>
            <person name="Vares D."/>
            <person name="Vear F."/>
            <person name="Vautrin S."/>
            <person name="Crespi M."/>
            <person name="Mangin B."/>
            <person name="Burke J.M."/>
            <person name="Salse J."/>
            <person name="Munos S."/>
            <person name="Vincourt P."/>
            <person name="Rieseberg L.H."/>
            <person name="Langlade N.B."/>
        </authorList>
    </citation>
    <scope>NUCLEOTIDE SEQUENCE</scope>
    <source>
        <tissue evidence="1">Leaves</tissue>
    </source>
</reference>
<dbReference type="Gramene" id="mRNA:HanXRQr2_Chr15g0702981">
    <property type="protein sequence ID" value="mRNA:HanXRQr2_Chr15g0702981"/>
    <property type="gene ID" value="HanXRQr2_Chr15g0702981"/>
</dbReference>
<proteinExistence type="predicted"/>
<reference evidence="1" key="2">
    <citation type="submission" date="2020-06" db="EMBL/GenBank/DDBJ databases">
        <title>Helianthus annuus Genome sequencing and assembly Release 2.</title>
        <authorList>
            <person name="Gouzy J."/>
            <person name="Langlade N."/>
            <person name="Munos S."/>
        </authorList>
    </citation>
    <scope>NUCLEOTIDE SEQUENCE</scope>
    <source>
        <tissue evidence="1">Leaves</tissue>
    </source>
</reference>
<gene>
    <name evidence="1" type="ORF">HanXRQr2_Chr15g0702981</name>
</gene>
<dbReference type="EMBL" id="MNCJ02000330">
    <property type="protein sequence ID" value="KAF5765368.1"/>
    <property type="molecule type" value="Genomic_DNA"/>
</dbReference>
<protein>
    <submittedName>
        <fullName evidence="1">Uncharacterized protein</fullName>
    </submittedName>
</protein>
<sequence>MVLMVLKRLLYWNARLMFVIQGPFYQFQELGFLYVCKIVLVL</sequence>
<evidence type="ECO:0000313" key="1">
    <source>
        <dbReference type="EMBL" id="KAF5765368.1"/>
    </source>
</evidence>
<comment type="caution">
    <text evidence="1">The sequence shown here is derived from an EMBL/GenBank/DDBJ whole genome shotgun (WGS) entry which is preliminary data.</text>
</comment>